<dbReference type="RefSeq" id="WP_245976377.1">
    <property type="nucleotide sequence ID" value="NZ_QPJD01000011.1"/>
</dbReference>
<gene>
    <name evidence="2" type="ORF">DFP97_111182</name>
</gene>
<dbReference type="EMBL" id="QPJD01000011">
    <property type="protein sequence ID" value="RCW44955.1"/>
    <property type="molecule type" value="Genomic_DNA"/>
</dbReference>
<comment type="caution">
    <text evidence="2">The sequence shown here is derived from an EMBL/GenBank/DDBJ whole genome shotgun (WGS) entry which is preliminary data.</text>
</comment>
<protein>
    <recommendedName>
        <fullName evidence="1">NAD-dependent epimerase/dehydratase domain-containing protein</fullName>
    </recommendedName>
</protein>
<dbReference type="AlphaFoldDB" id="A0A368VSP8"/>
<sequence>MDKVFWTGKKGFVTGHTGFKGSWLCLWLASMGAEVTGYALKPPTNPNLYELGQIGSMVRSVIADIRDKDLLAGR</sequence>
<dbReference type="Proteomes" id="UP000252415">
    <property type="component" value="Unassembled WGS sequence"/>
</dbReference>
<dbReference type="InterPro" id="IPR036291">
    <property type="entry name" value="NAD(P)-bd_dom_sf"/>
</dbReference>
<organism evidence="2 3">
    <name type="scientific">Paenibacillus prosopidis</name>
    <dbReference type="NCBI Taxonomy" id="630520"/>
    <lineage>
        <taxon>Bacteria</taxon>
        <taxon>Bacillati</taxon>
        <taxon>Bacillota</taxon>
        <taxon>Bacilli</taxon>
        <taxon>Bacillales</taxon>
        <taxon>Paenibacillaceae</taxon>
        <taxon>Paenibacillus</taxon>
    </lineage>
</organism>
<evidence type="ECO:0000313" key="3">
    <source>
        <dbReference type="Proteomes" id="UP000252415"/>
    </source>
</evidence>
<dbReference type="Pfam" id="PF01370">
    <property type="entry name" value="Epimerase"/>
    <property type="match status" value="1"/>
</dbReference>
<proteinExistence type="predicted"/>
<dbReference type="SUPFAM" id="SSF51735">
    <property type="entry name" value="NAD(P)-binding Rossmann-fold domains"/>
    <property type="match status" value="1"/>
</dbReference>
<evidence type="ECO:0000259" key="1">
    <source>
        <dbReference type="Pfam" id="PF01370"/>
    </source>
</evidence>
<accession>A0A368VSP8</accession>
<keyword evidence="3" id="KW-1185">Reference proteome</keyword>
<reference evidence="2 3" key="1">
    <citation type="submission" date="2018-07" db="EMBL/GenBank/DDBJ databases">
        <title>Genomic Encyclopedia of Type Strains, Phase III (KMG-III): the genomes of soil and plant-associated and newly described type strains.</title>
        <authorList>
            <person name="Whitman W."/>
        </authorList>
    </citation>
    <scope>NUCLEOTIDE SEQUENCE [LARGE SCALE GENOMIC DNA]</scope>
    <source>
        <strain evidence="2 3">CECT 7506</strain>
    </source>
</reference>
<dbReference type="InterPro" id="IPR001509">
    <property type="entry name" value="Epimerase_deHydtase"/>
</dbReference>
<name>A0A368VSP8_9BACL</name>
<feature type="domain" description="NAD-dependent epimerase/dehydratase" evidence="1">
    <location>
        <begin position="12"/>
        <end position="71"/>
    </location>
</feature>
<dbReference type="Gene3D" id="3.40.50.720">
    <property type="entry name" value="NAD(P)-binding Rossmann-like Domain"/>
    <property type="match status" value="1"/>
</dbReference>
<evidence type="ECO:0000313" key="2">
    <source>
        <dbReference type="EMBL" id="RCW44955.1"/>
    </source>
</evidence>